<gene>
    <name evidence="1" type="ORF">ANE_LOCUS19317</name>
</gene>
<accession>A0A565C5C4</accession>
<protein>
    <recommendedName>
        <fullName evidence="3">RRM domain-containing protein</fullName>
    </recommendedName>
</protein>
<dbReference type="InterPro" id="IPR035979">
    <property type="entry name" value="RBD_domain_sf"/>
</dbReference>
<organism evidence="1 2">
    <name type="scientific">Arabis nemorensis</name>
    <dbReference type="NCBI Taxonomy" id="586526"/>
    <lineage>
        <taxon>Eukaryota</taxon>
        <taxon>Viridiplantae</taxon>
        <taxon>Streptophyta</taxon>
        <taxon>Embryophyta</taxon>
        <taxon>Tracheophyta</taxon>
        <taxon>Spermatophyta</taxon>
        <taxon>Magnoliopsida</taxon>
        <taxon>eudicotyledons</taxon>
        <taxon>Gunneridae</taxon>
        <taxon>Pentapetalae</taxon>
        <taxon>rosids</taxon>
        <taxon>malvids</taxon>
        <taxon>Brassicales</taxon>
        <taxon>Brassicaceae</taxon>
        <taxon>Arabideae</taxon>
        <taxon>Arabis</taxon>
    </lineage>
</organism>
<proteinExistence type="predicted"/>
<dbReference type="Proteomes" id="UP000489600">
    <property type="component" value="Unassembled WGS sequence"/>
</dbReference>
<name>A0A565C5C4_9BRAS</name>
<evidence type="ECO:0000313" key="2">
    <source>
        <dbReference type="Proteomes" id="UP000489600"/>
    </source>
</evidence>
<comment type="caution">
    <text evidence="1">The sequence shown here is derived from an EMBL/GenBank/DDBJ whole genome shotgun (WGS) entry which is preliminary data.</text>
</comment>
<keyword evidence="2" id="KW-1185">Reference proteome</keyword>
<dbReference type="GO" id="GO:0003676">
    <property type="term" value="F:nucleic acid binding"/>
    <property type="evidence" value="ECO:0007669"/>
    <property type="project" value="InterPro"/>
</dbReference>
<dbReference type="SUPFAM" id="SSF54928">
    <property type="entry name" value="RNA-binding domain, RBD"/>
    <property type="match status" value="1"/>
</dbReference>
<evidence type="ECO:0008006" key="3">
    <source>
        <dbReference type="Google" id="ProtNLM"/>
    </source>
</evidence>
<sequence>MDESAIKGVKSLELNNSESSDAPIRKSRIFPPKNIDTEIFPARSPPKFEERKMTVTGYDTSLSKDVVKSALIKHFSSCGEITDTTVPGDFQTGGLYEISLVFICGKGVVEKAQKLNGGCECDVEGCKTVVDKVMPRDDDPIIEPLNCGGLNLPARFTPKAKMTKG</sequence>
<dbReference type="AlphaFoldDB" id="A0A565C5C4"/>
<dbReference type="EMBL" id="CABITT030000006">
    <property type="protein sequence ID" value="VVB08873.1"/>
    <property type="molecule type" value="Genomic_DNA"/>
</dbReference>
<evidence type="ECO:0000313" key="1">
    <source>
        <dbReference type="EMBL" id="VVB08873.1"/>
    </source>
</evidence>
<reference evidence="1" key="1">
    <citation type="submission" date="2019-07" db="EMBL/GenBank/DDBJ databases">
        <authorList>
            <person name="Dittberner H."/>
        </authorList>
    </citation>
    <scope>NUCLEOTIDE SEQUENCE [LARGE SCALE GENOMIC DNA]</scope>
</reference>